<feature type="domain" description="HTH luxR-type" evidence="6">
    <location>
        <begin position="162"/>
        <end position="227"/>
    </location>
</feature>
<dbReference type="PANTHER" id="PTHR44688:SF16">
    <property type="entry name" value="DNA-BINDING TRANSCRIPTIONAL ACTIVATOR DEVR_DOSR"/>
    <property type="match status" value="1"/>
</dbReference>
<keyword evidence="3" id="KW-0804">Transcription</keyword>
<evidence type="ECO:0000256" key="3">
    <source>
        <dbReference type="ARBA" id="ARBA00023163"/>
    </source>
</evidence>
<dbReference type="Gene3D" id="3.40.50.2300">
    <property type="match status" value="1"/>
</dbReference>
<feature type="modified residue" description="4-aspartylphosphate" evidence="4">
    <location>
        <position position="66"/>
    </location>
</feature>
<reference evidence="9" key="1">
    <citation type="journal article" date="2021" name="Syst. Appl. Microbiol.">
        <title>Roseomonas hellenica sp. nov., isolated from roots of wild-growing Alkanna tinctoria.</title>
        <authorList>
            <person name="Rat A."/>
            <person name="Naranjo H.D."/>
            <person name="Lebbe L."/>
            <person name="Cnockaert M."/>
            <person name="Krigas N."/>
            <person name="Grigoriadou K."/>
            <person name="Maloupa E."/>
            <person name="Willems A."/>
        </authorList>
    </citation>
    <scope>NUCLEOTIDE SEQUENCE [LARGE SCALE GENOMIC DNA]</scope>
    <source>
        <strain evidence="9">LMG 31159</strain>
    </source>
</reference>
<dbReference type="PROSITE" id="PS00622">
    <property type="entry name" value="HTH_LUXR_1"/>
    <property type="match status" value="1"/>
</dbReference>
<feature type="domain" description="Response regulatory" evidence="7">
    <location>
        <begin position="14"/>
        <end position="131"/>
    </location>
</feature>
<gene>
    <name evidence="8" type="ORF">GXW78_01440</name>
</gene>
<dbReference type="InterPro" id="IPR016032">
    <property type="entry name" value="Sig_transdc_resp-reg_C-effctor"/>
</dbReference>
<keyword evidence="9" id="KW-1185">Reference proteome</keyword>
<feature type="region of interest" description="Disordered" evidence="5">
    <location>
        <begin position="135"/>
        <end position="156"/>
    </location>
</feature>
<evidence type="ECO:0000259" key="7">
    <source>
        <dbReference type="PROSITE" id="PS50110"/>
    </source>
</evidence>
<dbReference type="InterPro" id="IPR001789">
    <property type="entry name" value="Sig_transdc_resp-reg_receiver"/>
</dbReference>
<name>A0ABS5EBB7_9PROT</name>
<keyword evidence="2" id="KW-0238">DNA-binding</keyword>
<accession>A0ABS5EBB7</accession>
<evidence type="ECO:0000256" key="5">
    <source>
        <dbReference type="SAM" id="MobiDB-lite"/>
    </source>
</evidence>
<dbReference type="InterPro" id="IPR011006">
    <property type="entry name" value="CheY-like_superfamily"/>
</dbReference>
<keyword evidence="4" id="KW-0597">Phosphoprotein</keyword>
<dbReference type="InterPro" id="IPR000792">
    <property type="entry name" value="Tscrpt_reg_LuxR_C"/>
</dbReference>
<dbReference type="SUPFAM" id="SSF52172">
    <property type="entry name" value="CheY-like"/>
    <property type="match status" value="1"/>
</dbReference>
<dbReference type="CDD" id="cd06170">
    <property type="entry name" value="LuxR_C_like"/>
    <property type="match status" value="1"/>
</dbReference>
<dbReference type="PROSITE" id="PS50043">
    <property type="entry name" value="HTH_LUXR_2"/>
    <property type="match status" value="1"/>
</dbReference>
<organism evidence="8 9">
    <name type="scientific">Neoroseomonas terrae</name>
    <dbReference type="NCBI Taxonomy" id="424799"/>
    <lineage>
        <taxon>Bacteria</taxon>
        <taxon>Pseudomonadati</taxon>
        <taxon>Pseudomonadota</taxon>
        <taxon>Alphaproteobacteria</taxon>
        <taxon>Acetobacterales</taxon>
        <taxon>Acetobacteraceae</taxon>
        <taxon>Neoroseomonas</taxon>
    </lineage>
</organism>
<evidence type="ECO:0000259" key="6">
    <source>
        <dbReference type="PROSITE" id="PS50043"/>
    </source>
</evidence>
<evidence type="ECO:0000313" key="9">
    <source>
        <dbReference type="Proteomes" id="UP000698752"/>
    </source>
</evidence>
<dbReference type="Gene3D" id="1.10.10.10">
    <property type="entry name" value="Winged helix-like DNA-binding domain superfamily/Winged helix DNA-binding domain"/>
    <property type="match status" value="1"/>
</dbReference>
<dbReference type="SUPFAM" id="SSF46894">
    <property type="entry name" value="C-terminal effector domain of the bipartite response regulators"/>
    <property type="match status" value="1"/>
</dbReference>
<dbReference type="EMBL" id="JAAEDI010000002">
    <property type="protein sequence ID" value="MBR0648313.1"/>
    <property type="molecule type" value="Genomic_DNA"/>
</dbReference>
<dbReference type="Pfam" id="PF00196">
    <property type="entry name" value="GerE"/>
    <property type="match status" value="1"/>
</dbReference>
<keyword evidence="1" id="KW-0805">Transcription regulation</keyword>
<evidence type="ECO:0000313" key="8">
    <source>
        <dbReference type="EMBL" id="MBR0648313.1"/>
    </source>
</evidence>
<dbReference type="PROSITE" id="PS50110">
    <property type="entry name" value="RESPONSE_REGULATORY"/>
    <property type="match status" value="1"/>
</dbReference>
<protein>
    <submittedName>
        <fullName evidence="8">Response regulator</fullName>
    </submittedName>
</protein>
<dbReference type="Proteomes" id="UP000698752">
    <property type="component" value="Unassembled WGS sequence"/>
</dbReference>
<dbReference type="InterPro" id="IPR036388">
    <property type="entry name" value="WH-like_DNA-bd_sf"/>
</dbReference>
<dbReference type="Pfam" id="PF00072">
    <property type="entry name" value="Response_reg"/>
    <property type="match status" value="1"/>
</dbReference>
<dbReference type="CDD" id="cd17537">
    <property type="entry name" value="REC_FixJ"/>
    <property type="match status" value="1"/>
</dbReference>
<dbReference type="PRINTS" id="PR00038">
    <property type="entry name" value="HTHLUXR"/>
</dbReference>
<evidence type="ECO:0000256" key="4">
    <source>
        <dbReference type="PROSITE-ProRule" id="PRU00169"/>
    </source>
</evidence>
<dbReference type="SMART" id="SM00421">
    <property type="entry name" value="HTH_LUXR"/>
    <property type="match status" value="1"/>
</dbReference>
<dbReference type="RefSeq" id="WP_211865427.1">
    <property type="nucleotide sequence ID" value="NZ_JAAEDI010000002.1"/>
</dbReference>
<evidence type="ECO:0000256" key="1">
    <source>
        <dbReference type="ARBA" id="ARBA00023015"/>
    </source>
</evidence>
<dbReference type="PANTHER" id="PTHR44688">
    <property type="entry name" value="DNA-BINDING TRANSCRIPTIONAL ACTIVATOR DEVR_DOSR"/>
    <property type="match status" value="1"/>
</dbReference>
<comment type="caution">
    <text evidence="8">The sequence shown here is derived from an EMBL/GenBank/DDBJ whole genome shotgun (WGS) entry which is preliminary data.</text>
</comment>
<proteinExistence type="predicted"/>
<sequence length="240" mass="25389">MTKSRDPDSDVVRTVHVIDDDDAVRRAIAMLLRSAGISAETHASGQAFLEVLPALGADGAACVLTDMRMPGLDGMELLRRLQERSFRRPVVVMTAHGDIPTAVRAMKAGAADFVEKPFNDAALLATIGAALAGPTPSGPPELADGVRTPGRHADSHPDAAEAAARIAALSPREREVLNLLMAGKANKTIARELSLSPRTVEVHRARLMARLGTESLAEAVRLAVRAEFASRPDSDEGQAP</sequence>
<evidence type="ECO:0000256" key="2">
    <source>
        <dbReference type="ARBA" id="ARBA00023125"/>
    </source>
</evidence>
<dbReference type="SMART" id="SM00448">
    <property type="entry name" value="REC"/>
    <property type="match status" value="1"/>
</dbReference>